<sequence length="192" mass="22973">MMITNTTRYSGNLHRSHVYEKWAFLRINQIVLLILNKNQYNIELFSIPLEIRLNDIVYRWKIRSRILEFAVATLFWTDRTVPLRLTFSYFHYGVVTLYNYRAQCKIFVRINTNFDDTFIPSRFDTRLSFSVDRLHPSKMIPKISNVKQWAKNEIIFKRKYYLIIFGGKEDLNAKTISVNQNTNNELLCAMQV</sequence>
<dbReference type="EMBL" id="VYZN01000038">
    <property type="protein sequence ID" value="KAE9532760.1"/>
    <property type="molecule type" value="Genomic_DNA"/>
</dbReference>
<proteinExistence type="predicted"/>
<accession>A0A6G0TH61</accession>
<evidence type="ECO:0000313" key="2">
    <source>
        <dbReference type="Proteomes" id="UP000475862"/>
    </source>
</evidence>
<protein>
    <submittedName>
        <fullName evidence="1">Uncharacterized protein</fullName>
    </submittedName>
</protein>
<name>A0A6G0TH61_APHGL</name>
<gene>
    <name evidence="1" type="ORF">AGLY_009841</name>
</gene>
<dbReference type="Proteomes" id="UP000475862">
    <property type="component" value="Unassembled WGS sequence"/>
</dbReference>
<keyword evidence="2" id="KW-1185">Reference proteome</keyword>
<organism evidence="1 2">
    <name type="scientific">Aphis glycines</name>
    <name type="common">Soybean aphid</name>
    <dbReference type="NCBI Taxonomy" id="307491"/>
    <lineage>
        <taxon>Eukaryota</taxon>
        <taxon>Metazoa</taxon>
        <taxon>Ecdysozoa</taxon>
        <taxon>Arthropoda</taxon>
        <taxon>Hexapoda</taxon>
        <taxon>Insecta</taxon>
        <taxon>Pterygota</taxon>
        <taxon>Neoptera</taxon>
        <taxon>Paraneoptera</taxon>
        <taxon>Hemiptera</taxon>
        <taxon>Sternorrhyncha</taxon>
        <taxon>Aphidomorpha</taxon>
        <taxon>Aphidoidea</taxon>
        <taxon>Aphididae</taxon>
        <taxon>Aphidini</taxon>
        <taxon>Aphis</taxon>
        <taxon>Aphis</taxon>
    </lineage>
</organism>
<comment type="caution">
    <text evidence="1">The sequence shown here is derived from an EMBL/GenBank/DDBJ whole genome shotgun (WGS) entry which is preliminary data.</text>
</comment>
<dbReference type="AlphaFoldDB" id="A0A6G0TH61"/>
<evidence type="ECO:0000313" key="1">
    <source>
        <dbReference type="EMBL" id="KAE9532760.1"/>
    </source>
</evidence>
<reference evidence="1 2" key="1">
    <citation type="submission" date="2019-08" db="EMBL/GenBank/DDBJ databases">
        <title>The genome of the soybean aphid Biotype 1, its phylome, world population structure and adaptation to the North American continent.</title>
        <authorList>
            <person name="Giordano R."/>
            <person name="Donthu R.K."/>
            <person name="Hernandez A.G."/>
            <person name="Wright C.L."/>
            <person name="Zimin A.V."/>
        </authorList>
    </citation>
    <scope>NUCLEOTIDE SEQUENCE [LARGE SCALE GENOMIC DNA]</scope>
    <source>
        <tissue evidence="1">Whole aphids</tissue>
    </source>
</reference>